<reference evidence="1" key="1">
    <citation type="journal article" date="2015" name="Nature">
        <title>Complex archaea that bridge the gap between prokaryotes and eukaryotes.</title>
        <authorList>
            <person name="Spang A."/>
            <person name="Saw J.H."/>
            <person name="Jorgensen S.L."/>
            <person name="Zaremba-Niedzwiedzka K."/>
            <person name="Martijn J."/>
            <person name="Lind A.E."/>
            <person name="van Eijk R."/>
            <person name="Schleper C."/>
            <person name="Guy L."/>
            <person name="Ettema T.J."/>
        </authorList>
    </citation>
    <scope>NUCLEOTIDE SEQUENCE</scope>
</reference>
<accession>A0A0F9H8T0</accession>
<comment type="caution">
    <text evidence="1">The sequence shown here is derived from an EMBL/GenBank/DDBJ whole genome shotgun (WGS) entry which is preliminary data.</text>
</comment>
<organism evidence="1">
    <name type="scientific">marine sediment metagenome</name>
    <dbReference type="NCBI Taxonomy" id="412755"/>
    <lineage>
        <taxon>unclassified sequences</taxon>
        <taxon>metagenomes</taxon>
        <taxon>ecological metagenomes</taxon>
    </lineage>
</organism>
<name>A0A0F9H8T0_9ZZZZ</name>
<proteinExistence type="predicted"/>
<dbReference type="AlphaFoldDB" id="A0A0F9H8T0"/>
<protein>
    <submittedName>
        <fullName evidence="1">Uncharacterized protein</fullName>
    </submittedName>
</protein>
<dbReference type="EMBL" id="LAZR01025555">
    <property type="protein sequence ID" value="KKL71557.1"/>
    <property type="molecule type" value="Genomic_DNA"/>
</dbReference>
<evidence type="ECO:0000313" key="1">
    <source>
        <dbReference type="EMBL" id="KKL71557.1"/>
    </source>
</evidence>
<sequence length="116" mass="13908">MNKITVEKVELLEVLRTNRATHRAKFDKAQEVYRERVIRELETSLRRARAGDRVEHYIRLPIPEDHTDDYNRVVEMLEMHKYDSVELTQSEFQCYVQDEWGWLKTFAANTTSYLAD</sequence>
<gene>
    <name evidence="1" type="ORF">LCGC14_2093750</name>
</gene>